<dbReference type="Gene3D" id="3.20.20.70">
    <property type="entry name" value="Aldolase class I"/>
    <property type="match status" value="1"/>
</dbReference>
<gene>
    <name evidence="1" type="ORF">EXM22_00040</name>
</gene>
<evidence type="ECO:0000313" key="1">
    <source>
        <dbReference type="EMBL" id="QEN06455.1"/>
    </source>
</evidence>
<proteinExistence type="predicted"/>
<keyword evidence="1" id="KW-0560">Oxidoreductase</keyword>
<protein>
    <submittedName>
        <fullName evidence="1">Nitronate monooxygenase</fullName>
    </submittedName>
</protein>
<keyword evidence="2" id="KW-1185">Reference proteome</keyword>
<sequence>MDHPKLIQGGMGIAVSNWILAREVALRGQLGVISGTALDGVLARRLQDGDPGGHMRRALKAFPFQEAAKRILDKYFVSGGTGRKYAQVPLFSINNNDRLNELTVAANFTETYLAKEGHNGPVGVNYLAKVQLPTLSSIYGALLAGIDYVIVGAGIPLEIPGILKRLSENQDASLRLSVEEADKSDSFFSHFDPAALFGTKLPPLKLPRFLPIVSSNFLATMMVKKASGPIDGLIIENHEAGGHNAPPRGKMMLDEAGEPVYGDRDAVDTEKIKELGLPFWLAGSFGTPSGLKAALKAGAAGIQAGSAFALCRDSGIFPELRKKIIDVVKNGDSSVFTDAEASPTGFPFKVLKLKDTIAEKRVFEMRKKICNLGYLRQAYKKEDGTLAYRCSAENKEAFIKKGGDPQEAEQGKCCLCNALFATVGMPSVYADGSIEKPLVTLGSHLETLKDLVLRKIDFSAGDVIDYILKGQMEPEPQV</sequence>
<dbReference type="SUPFAM" id="SSF51412">
    <property type="entry name" value="Inosine monophosphate dehydrogenase (IMPDH)"/>
    <property type="match status" value="1"/>
</dbReference>
<dbReference type="InterPro" id="IPR013785">
    <property type="entry name" value="Aldolase_TIM"/>
</dbReference>
<name>A0A5C1QEG9_9SPIO</name>
<dbReference type="PANTHER" id="PTHR32332:SF33">
    <property type="entry name" value="NITRONATE MONOOXYGENASE DOMAIN-CONTAINING PROTEIN"/>
    <property type="match status" value="1"/>
</dbReference>
<dbReference type="AlphaFoldDB" id="A0A5C1QEG9"/>
<dbReference type="PANTHER" id="PTHR32332">
    <property type="entry name" value="2-NITROPROPANE DIOXYGENASE"/>
    <property type="match status" value="1"/>
</dbReference>
<organism evidence="1 2">
    <name type="scientific">Oceanispirochaeta crateris</name>
    <dbReference type="NCBI Taxonomy" id="2518645"/>
    <lineage>
        <taxon>Bacteria</taxon>
        <taxon>Pseudomonadati</taxon>
        <taxon>Spirochaetota</taxon>
        <taxon>Spirochaetia</taxon>
        <taxon>Spirochaetales</taxon>
        <taxon>Spirochaetaceae</taxon>
        <taxon>Oceanispirochaeta</taxon>
    </lineage>
</organism>
<dbReference type="OrthoDB" id="9778912at2"/>
<dbReference type="Proteomes" id="UP000324209">
    <property type="component" value="Chromosome"/>
</dbReference>
<dbReference type="GO" id="GO:0004497">
    <property type="term" value="F:monooxygenase activity"/>
    <property type="evidence" value="ECO:0007669"/>
    <property type="project" value="UniProtKB-KW"/>
</dbReference>
<keyword evidence="1" id="KW-0503">Monooxygenase</keyword>
<accession>A0A5C1QEG9</accession>
<dbReference type="Pfam" id="PF03060">
    <property type="entry name" value="NMO"/>
    <property type="match status" value="1"/>
</dbReference>
<dbReference type="RefSeq" id="WP_149484538.1">
    <property type="nucleotide sequence ID" value="NZ_CP036150.1"/>
</dbReference>
<dbReference type="EMBL" id="CP036150">
    <property type="protein sequence ID" value="QEN06455.1"/>
    <property type="molecule type" value="Genomic_DNA"/>
</dbReference>
<evidence type="ECO:0000313" key="2">
    <source>
        <dbReference type="Proteomes" id="UP000324209"/>
    </source>
</evidence>
<reference evidence="1 2" key="1">
    <citation type="submission" date="2019-02" db="EMBL/GenBank/DDBJ databases">
        <title>Complete Genome Sequence and Methylome Analysis of free living Spirochaetas.</title>
        <authorList>
            <person name="Fomenkov A."/>
            <person name="Dubinina G."/>
            <person name="Leshcheva N."/>
            <person name="Mikheeva N."/>
            <person name="Grabovich M."/>
            <person name="Vincze T."/>
            <person name="Roberts R.J."/>
        </authorList>
    </citation>
    <scope>NUCLEOTIDE SEQUENCE [LARGE SCALE GENOMIC DNA]</scope>
    <source>
        <strain evidence="1 2">K2</strain>
    </source>
</reference>
<dbReference type="KEGG" id="ock:EXM22_00040"/>